<evidence type="ECO:0000256" key="6">
    <source>
        <dbReference type="SAM" id="Phobius"/>
    </source>
</evidence>
<comment type="caution">
    <text evidence="7">The sequence shown here is derived from an EMBL/GenBank/DDBJ whole genome shotgun (WGS) entry which is preliminary data.</text>
</comment>
<feature type="transmembrane region" description="Helical" evidence="6">
    <location>
        <begin position="69"/>
        <end position="90"/>
    </location>
</feature>
<feature type="transmembrane region" description="Helical" evidence="6">
    <location>
        <begin position="43"/>
        <end position="63"/>
    </location>
</feature>
<keyword evidence="8" id="KW-1185">Reference proteome</keyword>
<dbReference type="RefSeq" id="WP_044430281.1">
    <property type="nucleotide sequence ID" value="NZ_BJYZ01000018.1"/>
</dbReference>
<dbReference type="Proteomes" id="UP000321523">
    <property type="component" value="Unassembled WGS sequence"/>
</dbReference>
<dbReference type="GO" id="GO:0005886">
    <property type="term" value="C:plasma membrane"/>
    <property type="evidence" value="ECO:0007669"/>
    <property type="project" value="UniProtKB-SubCell"/>
</dbReference>
<dbReference type="EMBL" id="BJYZ01000018">
    <property type="protein sequence ID" value="GEO39754.1"/>
    <property type="molecule type" value="Genomic_DNA"/>
</dbReference>
<evidence type="ECO:0000313" key="7">
    <source>
        <dbReference type="EMBL" id="GEO39754.1"/>
    </source>
</evidence>
<evidence type="ECO:0000256" key="4">
    <source>
        <dbReference type="ARBA" id="ARBA00022989"/>
    </source>
</evidence>
<evidence type="ECO:0000256" key="2">
    <source>
        <dbReference type="ARBA" id="ARBA00022475"/>
    </source>
</evidence>
<dbReference type="OrthoDB" id="33240at2"/>
<accession>A0A512DTF5</accession>
<sequence>MDHAENQSHPIGVYLKVWGLLFVLSTLSYLVDYFHVQGYLRWFLIIIFMLLKAGLIVAVFMHLQWERLVLRYVILLPPLLLLVLVALMVFESDYVLLTRVLSLGS</sequence>
<evidence type="ECO:0000313" key="8">
    <source>
        <dbReference type="Proteomes" id="UP000321523"/>
    </source>
</evidence>
<keyword evidence="3 6" id="KW-0812">Transmembrane</keyword>
<evidence type="ECO:0000256" key="1">
    <source>
        <dbReference type="ARBA" id="ARBA00004651"/>
    </source>
</evidence>
<keyword evidence="2" id="KW-1003">Cell membrane</keyword>
<keyword evidence="5 6" id="KW-0472">Membrane</keyword>
<dbReference type="AlphaFoldDB" id="A0A512DTF5"/>
<gene>
    <name evidence="7" type="ORF">SAE02_39020</name>
</gene>
<feature type="transmembrane region" description="Helical" evidence="6">
    <location>
        <begin position="12"/>
        <end position="31"/>
    </location>
</feature>
<name>A0A512DTF5_9PROT</name>
<proteinExistence type="predicted"/>
<organism evidence="7 8">
    <name type="scientific">Skermanella aerolata</name>
    <dbReference type="NCBI Taxonomy" id="393310"/>
    <lineage>
        <taxon>Bacteria</taxon>
        <taxon>Pseudomonadati</taxon>
        <taxon>Pseudomonadota</taxon>
        <taxon>Alphaproteobacteria</taxon>
        <taxon>Rhodospirillales</taxon>
        <taxon>Azospirillaceae</taxon>
        <taxon>Skermanella</taxon>
    </lineage>
</organism>
<dbReference type="InterPro" id="IPR005171">
    <property type="entry name" value="Cyt_c_oxidase_su4_prok"/>
</dbReference>
<evidence type="ECO:0000256" key="5">
    <source>
        <dbReference type="ARBA" id="ARBA00023136"/>
    </source>
</evidence>
<reference evidence="7 8" key="1">
    <citation type="submission" date="2019-07" db="EMBL/GenBank/DDBJ databases">
        <title>Whole genome shotgun sequence of Skermanella aerolata NBRC 106429.</title>
        <authorList>
            <person name="Hosoyama A."/>
            <person name="Uohara A."/>
            <person name="Ohji S."/>
            <person name="Ichikawa N."/>
        </authorList>
    </citation>
    <scope>NUCLEOTIDE SEQUENCE [LARGE SCALE GENOMIC DNA]</scope>
    <source>
        <strain evidence="7 8">NBRC 106429</strain>
    </source>
</reference>
<keyword evidence="4 6" id="KW-1133">Transmembrane helix</keyword>
<protein>
    <submittedName>
        <fullName evidence="7">Cytochrome c oxidase subunit IV</fullName>
    </submittedName>
</protein>
<evidence type="ECO:0000256" key="3">
    <source>
        <dbReference type="ARBA" id="ARBA00022692"/>
    </source>
</evidence>
<comment type="subcellular location">
    <subcellularLocation>
        <location evidence="1">Cell membrane</location>
        <topology evidence="1">Multi-pass membrane protein</topology>
    </subcellularLocation>
</comment>
<dbReference type="Pfam" id="PF03626">
    <property type="entry name" value="COX4_pro"/>
    <property type="match status" value="1"/>
</dbReference>